<dbReference type="InterPro" id="IPR050261">
    <property type="entry name" value="FrsA_esterase"/>
</dbReference>
<dbReference type="SUPFAM" id="SSF53474">
    <property type="entry name" value="alpha/beta-Hydrolases"/>
    <property type="match status" value="1"/>
</dbReference>
<dbReference type="OMA" id="IRCPVWA"/>
<keyword evidence="3" id="KW-1185">Reference proteome</keyword>
<proteinExistence type="predicted"/>
<dbReference type="InterPro" id="IPR002925">
    <property type="entry name" value="Dienelactn_hydro"/>
</dbReference>
<dbReference type="AlphaFoldDB" id="D8LC04"/>
<dbReference type="InParanoid" id="D8LC04"/>
<gene>
    <name evidence="2" type="ORF">Esi_0010_0095</name>
</gene>
<feature type="domain" description="Dienelactone hydrolase" evidence="1">
    <location>
        <begin position="71"/>
        <end position="320"/>
    </location>
</feature>
<evidence type="ECO:0000259" key="1">
    <source>
        <dbReference type="Pfam" id="PF01738"/>
    </source>
</evidence>
<dbReference type="PANTHER" id="PTHR22946">
    <property type="entry name" value="DIENELACTONE HYDROLASE DOMAIN-CONTAINING PROTEIN-RELATED"/>
    <property type="match status" value="1"/>
</dbReference>
<organism evidence="2 3">
    <name type="scientific">Ectocarpus siliculosus</name>
    <name type="common">Brown alga</name>
    <name type="synonym">Conferva siliculosa</name>
    <dbReference type="NCBI Taxonomy" id="2880"/>
    <lineage>
        <taxon>Eukaryota</taxon>
        <taxon>Sar</taxon>
        <taxon>Stramenopiles</taxon>
        <taxon>Ochrophyta</taxon>
        <taxon>PX clade</taxon>
        <taxon>Phaeophyceae</taxon>
        <taxon>Ectocarpales</taxon>
        <taxon>Ectocarpaceae</taxon>
        <taxon>Ectocarpus</taxon>
    </lineage>
</organism>
<sequence length="323" mass="34781">MKMISVDDIWPQLEGKQTCANEAAGKVIREAWAAATTNPDTTNGRGASSSSASWSIRRSVVEYSDGDTALQGLYARPEGEGLPDRLPGVILAHTAVGLQEDMILWKLDQIALLGYAAFALDMFGTGRALWNRAESLAARRPITEDRSLMQARATAAVRTLSQMEGVDQERLAAVGYCFGGMTVLDLARMVRTDGDDAGANTPPRLKAVASLHGILAPISPGTGGEDGADLAADDAALAVPRVLVLHATADPFVPPEQVRAMEEEFSRRGARLEVVRYGGGAMHAFTRPEKTSQADRDAGLSYCEHAEEDSWRRVVELLREEFA</sequence>
<protein>
    <submittedName>
        <fullName evidence="2">Dienelactone hydrolase family protein</fullName>
    </submittedName>
</protein>
<dbReference type="InterPro" id="IPR029058">
    <property type="entry name" value="AB_hydrolase_fold"/>
</dbReference>
<dbReference type="PANTHER" id="PTHR22946:SF0">
    <property type="entry name" value="DIENELACTONE HYDROLASE DOMAIN-CONTAINING PROTEIN"/>
    <property type="match status" value="1"/>
</dbReference>
<evidence type="ECO:0000313" key="3">
    <source>
        <dbReference type="Proteomes" id="UP000002630"/>
    </source>
</evidence>
<accession>D8LC04</accession>
<dbReference type="Pfam" id="PF01738">
    <property type="entry name" value="DLH"/>
    <property type="match status" value="1"/>
</dbReference>
<dbReference type="GO" id="GO:0016787">
    <property type="term" value="F:hydrolase activity"/>
    <property type="evidence" value="ECO:0007669"/>
    <property type="project" value="UniProtKB-KW"/>
</dbReference>
<dbReference type="Proteomes" id="UP000002630">
    <property type="component" value="Linkage Group LG08"/>
</dbReference>
<keyword evidence="2" id="KW-0378">Hydrolase</keyword>
<dbReference type="EMBL" id="FN649733">
    <property type="protein sequence ID" value="CBN79187.1"/>
    <property type="molecule type" value="Genomic_DNA"/>
</dbReference>
<evidence type="ECO:0000313" key="2">
    <source>
        <dbReference type="EMBL" id="CBN79187.1"/>
    </source>
</evidence>
<reference evidence="2 3" key="1">
    <citation type="journal article" date="2010" name="Nature">
        <title>The Ectocarpus genome and the independent evolution of multicellularity in brown algae.</title>
        <authorList>
            <person name="Cock J.M."/>
            <person name="Sterck L."/>
            <person name="Rouze P."/>
            <person name="Scornet D."/>
            <person name="Allen A.E."/>
            <person name="Amoutzias G."/>
            <person name="Anthouard V."/>
            <person name="Artiguenave F."/>
            <person name="Aury J.M."/>
            <person name="Badger J.H."/>
            <person name="Beszteri B."/>
            <person name="Billiau K."/>
            <person name="Bonnet E."/>
            <person name="Bothwell J.H."/>
            <person name="Bowler C."/>
            <person name="Boyen C."/>
            <person name="Brownlee C."/>
            <person name="Carrano C.J."/>
            <person name="Charrier B."/>
            <person name="Cho G.Y."/>
            <person name="Coelho S.M."/>
            <person name="Collen J."/>
            <person name="Corre E."/>
            <person name="Da Silva C."/>
            <person name="Delage L."/>
            <person name="Delaroque N."/>
            <person name="Dittami S.M."/>
            <person name="Doulbeau S."/>
            <person name="Elias M."/>
            <person name="Farnham G."/>
            <person name="Gachon C.M."/>
            <person name="Gschloessl B."/>
            <person name="Heesch S."/>
            <person name="Jabbari K."/>
            <person name="Jubin C."/>
            <person name="Kawai H."/>
            <person name="Kimura K."/>
            <person name="Kloareg B."/>
            <person name="Kupper F.C."/>
            <person name="Lang D."/>
            <person name="Le Bail A."/>
            <person name="Leblanc C."/>
            <person name="Lerouge P."/>
            <person name="Lohr M."/>
            <person name="Lopez P.J."/>
            <person name="Martens C."/>
            <person name="Maumus F."/>
            <person name="Michel G."/>
            <person name="Miranda-Saavedra D."/>
            <person name="Morales J."/>
            <person name="Moreau H."/>
            <person name="Motomura T."/>
            <person name="Nagasato C."/>
            <person name="Napoli C.A."/>
            <person name="Nelson D.R."/>
            <person name="Nyvall-Collen P."/>
            <person name="Peters A.F."/>
            <person name="Pommier C."/>
            <person name="Potin P."/>
            <person name="Poulain J."/>
            <person name="Quesneville H."/>
            <person name="Read B."/>
            <person name="Rensing S.A."/>
            <person name="Ritter A."/>
            <person name="Rousvoal S."/>
            <person name="Samanta M."/>
            <person name="Samson G."/>
            <person name="Schroeder D.C."/>
            <person name="Segurens B."/>
            <person name="Strittmatter M."/>
            <person name="Tonon T."/>
            <person name="Tregear J.W."/>
            <person name="Valentin K."/>
            <person name="von Dassow P."/>
            <person name="Yamagishi T."/>
            <person name="Van de Peer Y."/>
            <person name="Wincker P."/>
        </authorList>
    </citation>
    <scope>NUCLEOTIDE SEQUENCE [LARGE SCALE GENOMIC DNA]</scope>
    <source>
        <strain evidence="3">Ec32 / CCAP1310/4</strain>
    </source>
</reference>
<dbReference type="OrthoDB" id="17560at2759"/>
<name>D8LC04_ECTSI</name>
<dbReference type="eggNOG" id="ENOG502SB8C">
    <property type="taxonomic scope" value="Eukaryota"/>
</dbReference>
<dbReference type="STRING" id="2880.D8LC04"/>
<dbReference type="EMBL" id="FN647683">
    <property type="protein sequence ID" value="CBN79187.1"/>
    <property type="molecule type" value="Genomic_DNA"/>
</dbReference>
<dbReference type="Gene3D" id="3.40.50.1820">
    <property type="entry name" value="alpha/beta hydrolase"/>
    <property type="match status" value="1"/>
</dbReference>